<dbReference type="AlphaFoldDB" id="A0A6J8AXJ2"/>
<dbReference type="GO" id="GO:0003676">
    <property type="term" value="F:nucleic acid binding"/>
    <property type="evidence" value="ECO:0007669"/>
    <property type="project" value="InterPro"/>
</dbReference>
<evidence type="ECO:0000256" key="1">
    <source>
        <dbReference type="PROSITE-ProRule" id="PRU00047"/>
    </source>
</evidence>
<name>A0A6J8AXJ2_MYTCO</name>
<reference evidence="3 4" key="1">
    <citation type="submission" date="2020-06" db="EMBL/GenBank/DDBJ databases">
        <authorList>
            <person name="Li R."/>
            <person name="Bekaert M."/>
        </authorList>
    </citation>
    <scope>NUCLEOTIDE SEQUENCE [LARGE SCALE GENOMIC DNA]</scope>
    <source>
        <strain evidence="4">wild</strain>
    </source>
</reference>
<dbReference type="OrthoDB" id="427960at2759"/>
<dbReference type="EMBL" id="CACVKT020002154">
    <property type="protein sequence ID" value="CAC5375497.1"/>
    <property type="molecule type" value="Genomic_DNA"/>
</dbReference>
<dbReference type="GO" id="GO:0008270">
    <property type="term" value="F:zinc ion binding"/>
    <property type="evidence" value="ECO:0007669"/>
    <property type="project" value="UniProtKB-KW"/>
</dbReference>
<dbReference type="Proteomes" id="UP000507470">
    <property type="component" value="Unassembled WGS sequence"/>
</dbReference>
<evidence type="ECO:0000313" key="3">
    <source>
        <dbReference type="EMBL" id="CAC5375497.1"/>
    </source>
</evidence>
<feature type="domain" description="CCHC-type" evidence="2">
    <location>
        <begin position="33"/>
        <end position="47"/>
    </location>
</feature>
<dbReference type="SUPFAM" id="SSF57756">
    <property type="entry name" value="Retrovirus zinc finger-like domains"/>
    <property type="match status" value="1"/>
</dbReference>
<proteinExistence type="predicted"/>
<keyword evidence="1" id="KW-0863">Zinc-finger</keyword>
<sequence>MNKLYRQIPKKLYIKGQSVSIKYEGQPQGKKGYSCGDHGHISKDCPQNFPIPDFNPAPCLKCGKRDHMELQCGNQTVLENKDKDENIVEDKISDSVLTEASRHAYKSAGDIVDEQMREHVTEDDFNLPKPDNLTICMHPPFLNQRPSQIPTPKIPTTSLIKCLIVVT</sequence>
<organism evidence="3 4">
    <name type="scientific">Mytilus coruscus</name>
    <name type="common">Sea mussel</name>
    <dbReference type="NCBI Taxonomy" id="42192"/>
    <lineage>
        <taxon>Eukaryota</taxon>
        <taxon>Metazoa</taxon>
        <taxon>Spiralia</taxon>
        <taxon>Lophotrochozoa</taxon>
        <taxon>Mollusca</taxon>
        <taxon>Bivalvia</taxon>
        <taxon>Autobranchia</taxon>
        <taxon>Pteriomorphia</taxon>
        <taxon>Mytilida</taxon>
        <taxon>Mytiloidea</taxon>
        <taxon>Mytilidae</taxon>
        <taxon>Mytilinae</taxon>
        <taxon>Mytilus</taxon>
    </lineage>
</organism>
<dbReference type="Gene3D" id="4.10.60.10">
    <property type="entry name" value="Zinc finger, CCHC-type"/>
    <property type="match status" value="1"/>
</dbReference>
<keyword evidence="1" id="KW-0479">Metal-binding</keyword>
<dbReference type="Pfam" id="PF00098">
    <property type="entry name" value="zf-CCHC"/>
    <property type="match status" value="1"/>
</dbReference>
<gene>
    <name evidence="3" type="ORF">MCOR_12467</name>
</gene>
<dbReference type="InterPro" id="IPR001878">
    <property type="entry name" value="Znf_CCHC"/>
</dbReference>
<protein>
    <submittedName>
        <fullName evidence="3">CNBP</fullName>
    </submittedName>
</protein>
<dbReference type="InterPro" id="IPR036875">
    <property type="entry name" value="Znf_CCHC_sf"/>
</dbReference>
<dbReference type="PROSITE" id="PS50158">
    <property type="entry name" value="ZF_CCHC"/>
    <property type="match status" value="1"/>
</dbReference>
<evidence type="ECO:0000313" key="4">
    <source>
        <dbReference type="Proteomes" id="UP000507470"/>
    </source>
</evidence>
<evidence type="ECO:0000259" key="2">
    <source>
        <dbReference type="PROSITE" id="PS50158"/>
    </source>
</evidence>
<dbReference type="SMART" id="SM00343">
    <property type="entry name" value="ZnF_C2HC"/>
    <property type="match status" value="2"/>
</dbReference>
<keyword evidence="1" id="KW-0862">Zinc</keyword>
<keyword evidence="4" id="KW-1185">Reference proteome</keyword>
<accession>A0A6J8AXJ2</accession>